<sequence>MVVYSAHQHHERLGEHDEDRPMPVFADTSKLPVVESLEAMRALSRSNLLEDKSDCRYDPNRHILLDGSRLINEMKSLAEIQEELKTMCTCDGQDQEVDEMAAAAQKEPSMSVYDPEVLNTTMAPRINSFMVRRRLLWSSFLRDLETYERNELVEYEEKIRKFHESRRQRMLGGQGNDCVEESRRPCSP</sequence>
<evidence type="ECO:0000313" key="3">
    <source>
        <dbReference type="Proteomes" id="UP001152888"/>
    </source>
</evidence>
<keyword evidence="3" id="KW-1185">Reference proteome</keyword>
<gene>
    <name evidence="2" type="ORF">ACAOBT_LOCUS8825</name>
</gene>
<evidence type="ECO:0000256" key="1">
    <source>
        <dbReference type="SAM" id="MobiDB-lite"/>
    </source>
</evidence>
<comment type="caution">
    <text evidence="2">The sequence shown here is derived from an EMBL/GenBank/DDBJ whole genome shotgun (WGS) entry which is preliminary data.</text>
</comment>
<proteinExistence type="predicted"/>
<feature type="region of interest" description="Disordered" evidence="1">
    <location>
        <begin position="1"/>
        <end position="23"/>
    </location>
</feature>
<accession>A0A9P0K8X6</accession>
<dbReference type="AlphaFoldDB" id="A0A9P0K8X6"/>
<dbReference type="EMBL" id="CAKOFQ010006772">
    <property type="protein sequence ID" value="CAH1970235.1"/>
    <property type="molecule type" value="Genomic_DNA"/>
</dbReference>
<name>A0A9P0K8X6_ACAOB</name>
<evidence type="ECO:0000313" key="2">
    <source>
        <dbReference type="EMBL" id="CAH1970235.1"/>
    </source>
</evidence>
<dbReference type="Proteomes" id="UP001152888">
    <property type="component" value="Unassembled WGS sequence"/>
</dbReference>
<protein>
    <submittedName>
        <fullName evidence="2">Uncharacterized protein</fullName>
    </submittedName>
</protein>
<reference evidence="2" key="1">
    <citation type="submission" date="2022-03" db="EMBL/GenBank/DDBJ databases">
        <authorList>
            <person name="Sayadi A."/>
        </authorList>
    </citation>
    <scope>NUCLEOTIDE SEQUENCE</scope>
</reference>
<dbReference type="OrthoDB" id="6723470at2759"/>
<feature type="compositionally biased region" description="Basic and acidic residues" evidence="1">
    <location>
        <begin position="11"/>
        <end position="21"/>
    </location>
</feature>
<organism evidence="2 3">
    <name type="scientific">Acanthoscelides obtectus</name>
    <name type="common">Bean weevil</name>
    <name type="synonym">Bruchus obtectus</name>
    <dbReference type="NCBI Taxonomy" id="200917"/>
    <lineage>
        <taxon>Eukaryota</taxon>
        <taxon>Metazoa</taxon>
        <taxon>Ecdysozoa</taxon>
        <taxon>Arthropoda</taxon>
        <taxon>Hexapoda</taxon>
        <taxon>Insecta</taxon>
        <taxon>Pterygota</taxon>
        <taxon>Neoptera</taxon>
        <taxon>Endopterygota</taxon>
        <taxon>Coleoptera</taxon>
        <taxon>Polyphaga</taxon>
        <taxon>Cucujiformia</taxon>
        <taxon>Chrysomeloidea</taxon>
        <taxon>Chrysomelidae</taxon>
        <taxon>Bruchinae</taxon>
        <taxon>Bruchini</taxon>
        <taxon>Acanthoscelides</taxon>
    </lineage>
</organism>